<dbReference type="KEGG" id="cari:FNU76_01325"/>
<evidence type="ECO:0000313" key="2">
    <source>
        <dbReference type="EMBL" id="QDQ25102.1"/>
    </source>
</evidence>
<reference evidence="3" key="1">
    <citation type="submission" date="2019-07" db="EMBL/GenBank/DDBJ databases">
        <title>Chitinimonas sp. nov., isolated from Ny-Alesund, arctica soil.</title>
        <authorList>
            <person name="Xu Q."/>
            <person name="Peng F."/>
        </authorList>
    </citation>
    <scope>NUCLEOTIDE SEQUENCE [LARGE SCALE GENOMIC DNA]</scope>
    <source>
        <strain evidence="3">R3-44</strain>
    </source>
</reference>
<dbReference type="GO" id="GO:1990238">
    <property type="term" value="F:double-stranded DNA endonuclease activity"/>
    <property type="evidence" value="ECO:0007669"/>
    <property type="project" value="TreeGrafter"/>
</dbReference>
<gene>
    <name evidence="2" type="ORF">FNU76_01325</name>
</gene>
<dbReference type="Proteomes" id="UP000317550">
    <property type="component" value="Chromosome"/>
</dbReference>
<proteinExistence type="predicted"/>
<protein>
    <submittedName>
        <fullName evidence="2">Rpn family recombination-promoting nuclease/putative transposase</fullName>
    </submittedName>
</protein>
<dbReference type="PANTHER" id="PTHR34611">
    <property type="match status" value="1"/>
</dbReference>
<evidence type="ECO:0000259" key="1">
    <source>
        <dbReference type="Pfam" id="PF04754"/>
    </source>
</evidence>
<evidence type="ECO:0000313" key="3">
    <source>
        <dbReference type="Proteomes" id="UP000317550"/>
    </source>
</evidence>
<sequence length="173" mass="19751">MSPYDALFEQFEITPTKARDFLEAHLPPVVREQIDLDTLHLEPSSHLDPGMRVYYSDTLYSAKTVGQDGYKSLLIYIMKEEGNDIPEVLLKTLARGSPQCEELVMPLIQMVEQRGEKRGLKLGEQRGMERGIELGRTEYWQKMKQVARAMVANGMDKATVMQITRVGELAFKE</sequence>
<dbReference type="InterPro" id="IPR051699">
    <property type="entry name" value="Rpn/YhgA-like_nuclease"/>
</dbReference>
<dbReference type="AlphaFoldDB" id="A0A516SAD2"/>
<dbReference type="EMBL" id="CP041730">
    <property type="protein sequence ID" value="QDQ25102.1"/>
    <property type="molecule type" value="Genomic_DNA"/>
</dbReference>
<organism evidence="2 3">
    <name type="scientific">Chitinimonas arctica</name>
    <dbReference type="NCBI Taxonomy" id="2594795"/>
    <lineage>
        <taxon>Bacteria</taxon>
        <taxon>Pseudomonadati</taxon>
        <taxon>Pseudomonadota</taxon>
        <taxon>Betaproteobacteria</taxon>
        <taxon>Neisseriales</taxon>
        <taxon>Chitinibacteraceae</taxon>
        <taxon>Chitinimonas</taxon>
    </lineage>
</organism>
<dbReference type="GO" id="GO:0006310">
    <property type="term" value="P:DNA recombination"/>
    <property type="evidence" value="ECO:0007669"/>
    <property type="project" value="TreeGrafter"/>
</dbReference>
<name>A0A516SAD2_9NEIS</name>
<dbReference type="Pfam" id="PF04754">
    <property type="entry name" value="Transposase_31"/>
    <property type="match status" value="1"/>
</dbReference>
<dbReference type="RefSeq" id="WP_143856027.1">
    <property type="nucleotide sequence ID" value="NZ_CP041730.1"/>
</dbReference>
<feature type="domain" description="Transposase (putative) YhgA-like" evidence="1">
    <location>
        <begin position="3"/>
        <end position="75"/>
    </location>
</feature>
<dbReference type="OrthoDB" id="4539897at2"/>
<accession>A0A516SAD2</accession>
<keyword evidence="3" id="KW-1185">Reference proteome</keyword>
<dbReference type="InterPro" id="IPR006842">
    <property type="entry name" value="Transposase_31"/>
</dbReference>
<dbReference type="PANTHER" id="PTHR34611:SF2">
    <property type="entry name" value="INACTIVE RECOMBINATION-PROMOTING NUCLEASE-LIKE PROTEIN RPNE-RELATED"/>
    <property type="match status" value="1"/>
</dbReference>